<dbReference type="AlphaFoldDB" id="A0A511HJR7"/>
<name>A0A511HJR7_9BACT</name>
<sequence>MKVLWCWRCQMDLPMLDEEEFARIHLLLQRKQLRNEAGISSLKHAFAPALREYERLTGFRETNINAVLHHRLILFGPPCTACGKPLRTPQARYCAACGASRQPAPS</sequence>
<evidence type="ECO:0000313" key="4">
    <source>
        <dbReference type="Proteomes" id="UP000321224"/>
    </source>
</evidence>
<reference evidence="2 3" key="1">
    <citation type="submission" date="2016-10" db="EMBL/GenBank/DDBJ databases">
        <authorList>
            <person name="Varghese N."/>
            <person name="Submissions S."/>
        </authorList>
    </citation>
    <scope>NUCLEOTIDE SEQUENCE [LARGE SCALE GENOMIC DNA]</scope>
    <source>
        <strain evidence="2 3">DSM 2260</strain>
    </source>
</reference>
<dbReference type="Proteomes" id="UP000198717">
    <property type="component" value="Unassembled WGS sequence"/>
</dbReference>
<comment type="caution">
    <text evidence="1">The sequence shown here is derived from an EMBL/GenBank/DDBJ whole genome shotgun (WGS) entry which is preliminary data.</text>
</comment>
<evidence type="ECO:0000313" key="3">
    <source>
        <dbReference type="Proteomes" id="UP000198717"/>
    </source>
</evidence>
<dbReference type="EMBL" id="BJVY01000038">
    <property type="protein sequence ID" value="GEL73817.1"/>
    <property type="molecule type" value="Genomic_DNA"/>
</dbReference>
<proteinExistence type="predicted"/>
<gene>
    <name evidence="1" type="ORF">MVI01_56010</name>
    <name evidence="2" type="ORF">SAMN04488504_10612</name>
</gene>
<evidence type="ECO:0000313" key="2">
    <source>
        <dbReference type="EMBL" id="SDE32830.1"/>
    </source>
</evidence>
<organism evidence="1 4">
    <name type="scientific">Myxococcus virescens</name>
    <dbReference type="NCBI Taxonomy" id="83456"/>
    <lineage>
        <taxon>Bacteria</taxon>
        <taxon>Pseudomonadati</taxon>
        <taxon>Myxococcota</taxon>
        <taxon>Myxococcia</taxon>
        <taxon>Myxococcales</taxon>
        <taxon>Cystobacterineae</taxon>
        <taxon>Myxococcaceae</taxon>
        <taxon>Myxococcus</taxon>
    </lineage>
</organism>
<keyword evidence="3" id="KW-1185">Reference proteome</keyword>
<dbReference type="RefSeq" id="WP_090490901.1">
    <property type="nucleotide sequence ID" value="NZ_BJVY01000038.1"/>
</dbReference>
<dbReference type="EMBL" id="FNAJ01000006">
    <property type="protein sequence ID" value="SDE32830.1"/>
    <property type="molecule type" value="Genomic_DNA"/>
</dbReference>
<accession>A0A511HJR7</accession>
<evidence type="ECO:0000313" key="1">
    <source>
        <dbReference type="EMBL" id="GEL73817.1"/>
    </source>
</evidence>
<dbReference type="Proteomes" id="UP000321224">
    <property type="component" value="Unassembled WGS sequence"/>
</dbReference>
<protein>
    <submittedName>
        <fullName evidence="1">Uncharacterized protein</fullName>
    </submittedName>
</protein>
<reference evidence="1 4" key="2">
    <citation type="submission" date="2019-07" db="EMBL/GenBank/DDBJ databases">
        <title>Whole genome shotgun sequence of Myxococcus virescens NBRC 100334.</title>
        <authorList>
            <person name="Hosoyama A."/>
            <person name="Uohara A."/>
            <person name="Ohji S."/>
            <person name="Ichikawa N."/>
        </authorList>
    </citation>
    <scope>NUCLEOTIDE SEQUENCE [LARGE SCALE GENOMIC DNA]</scope>
    <source>
        <strain evidence="1 4">NBRC 100334</strain>
    </source>
</reference>